<gene>
    <name evidence="15" type="ORF">PPG34_14165</name>
</gene>
<evidence type="ECO:0000256" key="2">
    <source>
        <dbReference type="ARBA" id="ARBA00004651"/>
    </source>
</evidence>
<feature type="domain" description="Peptidase M50" evidence="14">
    <location>
        <begin position="15"/>
        <end position="184"/>
    </location>
</feature>
<evidence type="ECO:0000256" key="5">
    <source>
        <dbReference type="ARBA" id="ARBA00022670"/>
    </source>
</evidence>
<feature type="transmembrane region" description="Helical" evidence="13">
    <location>
        <begin position="144"/>
        <end position="168"/>
    </location>
</feature>
<evidence type="ECO:0000256" key="10">
    <source>
        <dbReference type="ARBA" id="ARBA00022989"/>
    </source>
</evidence>
<dbReference type="GO" id="GO:0008233">
    <property type="term" value="F:peptidase activity"/>
    <property type="evidence" value="ECO:0007669"/>
    <property type="project" value="UniProtKB-KW"/>
</dbReference>
<keyword evidence="10 13" id="KW-1133">Transmembrane helix</keyword>
<evidence type="ECO:0000256" key="4">
    <source>
        <dbReference type="ARBA" id="ARBA00022475"/>
    </source>
</evidence>
<comment type="subcellular location">
    <subcellularLocation>
        <location evidence="2">Cell membrane</location>
        <topology evidence="2">Multi-pass membrane protein</topology>
    </subcellularLocation>
</comment>
<comment type="cofactor">
    <cofactor evidence="1">
        <name>Zn(2+)</name>
        <dbReference type="ChEBI" id="CHEBI:29105"/>
    </cofactor>
</comment>
<organism evidence="15 16">
    <name type="scientific">Candidatus Nitronereus thalassa</name>
    <dbReference type="NCBI Taxonomy" id="3020898"/>
    <lineage>
        <taxon>Bacteria</taxon>
        <taxon>Pseudomonadati</taxon>
        <taxon>Nitrospirota</taxon>
        <taxon>Nitrospiria</taxon>
        <taxon>Nitrospirales</taxon>
        <taxon>Nitrospiraceae</taxon>
        <taxon>Candidatus Nitronereus</taxon>
    </lineage>
</organism>
<evidence type="ECO:0000313" key="15">
    <source>
        <dbReference type="EMBL" id="MDT7043499.1"/>
    </source>
</evidence>
<dbReference type="EMBL" id="JAQOUE010000001">
    <property type="protein sequence ID" value="MDT7043499.1"/>
    <property type="molecule type" value="Genomic_DNA"/>
</dbReference>
<protein>
    <submittedName>
        <fullName evidence="15">Site-2 protease family protein</fullName>
    </submittedName>
</protein>
<dbReference type="CDD" id="cd06158">
    <property type="entry name" value="S2P-M50_like_1"/>
    <property type="match status" value="1"/>
</dbReference>
<reference evidence="15 16" key="1">
    <citation type="journal article" date="2023" name="ISME J.">
        <title>Cultivation and genomic characterization of novel and ubiquitous marine nitrite-oxidizing bacteria from the Nitrospirales.</title>
        <authorList>
            <person name="Mueller A.J."/>
            <person name="Daebeler A."/>
            <person name="Herbold C.W."/>
            <person name="Kirkegaard R.H."/>
            <person name="Daims H."/>
        </authorList>
    </citation>
    <scope>NUCLEOTIDE SEQUENCE [LARGE SCALE GENOMIC DNA]</scope>
    <source>
        <strain evidence="15 16">EB</strain>
    </source>
</reference>
<dbReference type="Proteomes" id="UP001250932">
    <property type="component" value="Unassembled WGS sequence"/>
</dbReference>
<sequence length="238" mass="25816">MNSLSQILSSISIMALPLLLAIVLHEYAHGWVANFFGDSTAKDLGRLTMNPLRHIDPLGTILVPAMCLLAPGNFLFGWAKPVPINSTRLHKPRRDMAFVAAAGPAMNFFLLIASAVVLSLILAFDTSPTIQPGGESQSNLAHTILLPIAAMAQFSILINTILMVINLIPIPPLDGGRIMTSLLPPQPALFLRQLEPYGMFIILGLIMADPYTHIIRTILMSVFQILTATILPSELMSS</sequence>
<feature type="transmembrane region" description="Helical" evidence="13">
    <location>
        <begin position="97"/>
        <end position="124"/>
    </location>
</feature>
<keyword evidence="6 13" id="KW-0812">Transmembrane</keyword>
<evidence type="ECO:0000259" key="14">
    <source>
        <dbReference type="Pfam" id="PF02163"/>
    </source>
</evidence>
<dbReference type="PANTHER" id="PTHR35864:SF1">
    <property type="entry name" value="ZINC METALLOPROTEASE YWHC-RELATED"/>
    <property type="match status" value="1"/>
</dbReference>
<feature type="transmembrane region" description="Helical" evidence="13">
    <location>
        <begin position="7"/>
        <end position="28"/>
    </location>
</feature>
<dbReference type="InterPro" id="IPR044537">
    <property type="entry name" value="Rip2-like"/>
</dbReference>
<keyword evidence="11" id="KW-0482">Metalloprotease</keyword>
<keyword evidence="5 15" id="KW-0645">Protease</keyword>
<proteinExistence type="inferred from homology"/>
<evidence type="ECO:0000256" key="13">
    <source>
        <dbReference type="SAM" id="Phobius"/>
    </source>
</evidence>
<dbReference type="PANTHER" id="PTHR35864">
    <property type="entry name" value="ZINC METALLOPROTEASE MJ0611-RELATED"/>
    <property type="match status" value="1"/>
</dbReference>
<dbReference type="Pfam" id="PF02163">
    <property type="entry name" value="Peptidase_M50"/>
    <property type="match status" value="1"/>
</dbReference>
<comment type="caution">
    <text evidence="15">The sequence shown here is derived from an EMBL/GenBank/DDBJ whole genome shotgun (WGS) entry which is preliminary data.</text>
</comment>
<dbReference type="InterPro" id="IPR052348">
    <property type="entry name" value="Metallopeptidase_M50B"/>
</dbReference>
<dbReference type="GO" id="GO:0006508">
    <property type="term" value="P:proteolysis"/>
    <property type="evidence" value="ECO:0007669"/>
    <property type="project" value="UniProtKB-KW"/>
</dbReference>
<evidence type="ECO:0000256" key="9">
    <source>
        <dbReference type="ARBA" id="ARBA00022833"/>
    </source>
</evidence>
<evidence type="ECO:0000313" key="16">
    <source>
        <dbReference type="Proteomes" id="UP001250932"/>
    </source>
</evidence>
<dbReference type="InterPro" id="IPR008915">
    <property type="entry name" value="Peptidase_M50"/>
</dbReference>
<keyword evidence="8" id="KW-0378">Hydrolase</keyword>
<evidence type="ECO:0000256" key="6">
    <source>
        <dbReference type="ARBA" id="ARBA00022692"/>
    </source>
</evidence>
<evidence type="ECO:0000256" key="1">
    <source>
        <dbReference type="ARBA" id="ARBA00001947"/>
    </source>
</evidence>
<dbReference type="RefSeq" id="WP_313834066.1">
    <property type="nucleotide sequence ID" value="NZ_JAQOUE010000001.1"/>
</dbReference>
<accession>A0ABU3KAK2</accession>
<evidence type="ECO:0000256" key="12">
    <source>
        <dbReference type="ARBA" id="ARBA00023136"/>
    </source>
</evidence>
<keyword evidence="4" id="KW-1003">Cell membrane</keyword>
<name>A0ABU3KAK2_9BACT</name>
<evidence type="ECO:0000256" key="8">
    <source>
        <dbReference type="ARBA" id="ARBA00022801"/>
    </source>
</evidence>
<evidence type="ECO:0000256" key="3">
    <source>
        <dbReference type="ARBA" id="ARBA00007931"/>
    </source>
</evidence>
<comment type="similarity">
    <text evidence="3">Belongs to the peptidase M50B family.</text>
</comment>
<evidence type="ECO:0000256" key="11">
    <source>
        <dbReference type="ARBA" id="ARBA00023049"/>
    </source>
</evidence>
<evidence type="ECO:0000256" key="7">
    <source>
        <dbReference type="ARBA" id="ARBA00022723"/>
    </source>
</evidence>
<keyword evidence="9" id="KW-0862">Zinc</keyword>
<keyword evidence="16" id="KW-1185">Reference proteome</keyword>
<keyword evidence="12 13" id="KW-0472">Membrane</keyword>
<keyword evidence="7" id="KW-0479">Metal-binding</keyword>
<feature type="transmembrane region" description="Helical" evidence="13">
    <location>
        <begin position="58"/>
        <end position="76"/>
    </location>
</feature>